<keyword evidence="2" id="KW-0812">Transmembrane</keyword>
<keyword evidence="4" id="KW-1185">Reference proteome</keyword>
<keyword evidence="2" id="KW-0472">Membrane</keyword>
<evidence type="ECO:0000256" key="2">
    <source>
        <dbReference type="SAM" id="Phobius"/>
    </source>
</evidence>
<evidence type="ECO:0000256" key="1">
    <source>
        <dbReference type="SAM" id="MobiDB-lite"/>
    </source>
</evidence>
<dbReference type="Proteomes" id="UP000624709">
    <property type="component" value="Unassembled WGS sequence"/>
</dbReference>
<comment type="caution">
    <text evidence="3">The sequence shown here is derived from an EMBL/GenBank/DDBJ whole genome shotgun (WGS) entry which is preliminary data.</text>
</comment>
<feature type="transmembrane region" description="Helical" evidence="2">
    <location>
        <begin position="61"/>
        <end position="81"/>
    </location>
</feature>
<accession>A0ABQ4B7Q0</accession>
<evidence type="ECO:0000313" key="3">
    <source>
        <dbReference type="EMBL" id="GIE66461.1"/>
    </source>
</evidence>
<keyword evidence="2" id="KW-1133">Transmembrane helix</keyword>
<sequence>MTAGGVARRGGAAGSSDCGPLKGARGLRARGVCFSSILRSVVASATFHLLAAFVADLREVSGRPLCATLSGSGIVIVWWFGTSHRGDFA</sequence>
<gene>
    <name evidence="3" type="ORF">Apa02nite_025690</name>
</gene>
<reference evidence="3 4" key="1">
    <citation type="submission" date="2021-01" db="EMBL/GenBank/DDBJ databases">
        <title>Whole genome shotgun sequence of Actinoplanes palleronii NBRC 14916.</title>
        <authorList>
            <person name="Komaki H."/>
            <person name="Tamura T."/>
        </authorList>
    </citation>
    <scope>NUCLEOTIDE SEQUENCE [LARGE SCALE GENOMIC DNA]</scope>
    <source>
        <strain evidence="3 4">NBRC 14916</strain>
    </source>
</reference>
<dbReference type="EMBL" id="BOMS01000035">
    <property type="protein sequence ID" value="GIE66461.1"/>
    <property type="molecule type" value="Genomic_DNA"/>
</dbReference>
<organism evidence="3 4">
    <name type="scientific">Actinoplanes palleronii</name>
    <dbReference type="NCBI Taxonomy" id="113570"/>
    <lineage>
        <taxon>Bacteria</taxon>
        <taxon>Bacillati</taxon>
        <taxon>Actinomycetota</taxon>
        <taxon>Actinomycetes</taxon>
        <taxon>Micromonosporales</taxon>
        <taxon>Micromonosporaceae</taxon>
        <taxon>Actinoplanes</taxon>
    </lineage>
</organism>
<feature type="transmembrane region" description="Helical" evidence="2">
    <location>
        <begin position="32"/>
        <end position="55"/>
    </location>
</feature>
<proteinExistence type="predicted"/>
<protein>
    <submittedName>
        <fullName evidence="3">Uncharacterized protein</fullName>
    </submittedName>
</protein>
<evidence type="ECO:0000313" key="4">
    <source>
        <dbReference type="Proteomes" id="UP000624709"/>
    </source>
</evidence>
<feature type="region of interest" description="Disordered" evidence="1">
    <location>
        <begin position="1"/>
        <end position="22"/>
    </location>
</feature>
<name>A0ABQ4B7Q0_9ACTN</name>